<dbReference type="PANTHER" id="PTHR34139:SF1">
    <property type="entry name" value="RNASE MJ1380-RELATED"/>
    <property type="match status" value="1"/>
</dbReference>
<dbReference type="InterPro" id="IPR051813">
    <property type="entry name" value="HepT_RNase_toxin"/>
</dbReference>
<reference evidence="6" key="2">
    <citation type="submission" date="2023-01" db="EMBL/GenBank/DDBJ databases">
        <authorList>
            <person name="Sun Q."/>
            <person name="Evtushenko L."/>
        </authorList>
    </citation>
    <scope>NUCLEOTIDE SEQUENCE</scope>
    <source>
        <strain evidence="6">VKM Ac-1246</strain>
    </source>
</reference>
<protein>
    <submittedName>
        <fullName evidence="6">DUF86 domain-containing protein</fullName>
    </submittedName>
</protein>
<evidence type="ECO:0000256" key="1">
    <source>
        <dbReference type="ARBA" id="ARBA00022553"/>
    </source>
</evidence>
<name>A0ABQ5SZV7_9ACTN</name>
<proteinExistence type="predicted"/>
<dbReference type="Proteomes" id="UP001142292">
    <property type="component" value="Unassembled WGS sequence"/>
</dbReference>
<keyword evidence="4" id="KW-0547">Nucleotide-binding</keyword>
<sequence>MQPRAAALLWDLLTATKRIQEFVAGKTWEEYAADVLLRSGVERQFEIAGEAMSVLRKEDPDTAARVPEVHKIIGMRNVLIHGYAEISNLTVWRTATGDLQSLVEAVDALLIEAGPPAS</sequence>
<gene>
    <name evidence="6" type="ORF">GCM10017579_33920</name>
</gene>
<keyword evidence="3" id="KW-0540">Nuclease</keyword>
<evidence type="ECO:0000313" key="6">
    <source>
        <dbReference type="EMBL" id="GLJ69356.1"/>
    </source>
</evidence>
<dbReference type="EMBL" id="BSEL01000007">
    <property type="protein sequence ID" value="GLJ69356.1"/>
    <property type="molecule type" value="Genomic_DNA"/>
</dbReference>
<keyword evidence="7" id="KW-1185">Reference proteome</keyword>
<keyword evidence="5" id="KW-0378">Hydrolase</keyword>
<organism evidence="6 7">
    <name type="scientific">Nocardioides luteus</name>
    <dbReference type="NCBI Taxonomy" id="1844"/>
    <lineage>
        <taxon>Bacteria</taxon>
        <taxon>Bacillati</taxon>
        <taxon>Actinomycetota</taxon>
        <taxon>Actinomycetes</taxon>
        <taxon>Propionibacteriales</taxon>
        <taxon>Nocardioidaceae</taxon>
        <taxon>Nocardioides</taxon>
    </lineage>
</organism>
<accession>A0ABQ5SZV7</accession>
<comment type="caution">
    <text evidence="6">The sequence shown here is derived from an EMBL/GenBank/DDBJ whole genome shotgun (WGS) entry which is preliminary data.</text>
</comment>
<reference evidence="6" key="1">
    <citation type="journal article" date="2014" name="Int. J. Syst. Evol. Microbiol.">
        <title>Complete genome of a new Firmicutes species belonging to the dominant human colonic microbiota ('Ruminococcus bicirculans') reveals two chromosomes and a selective capacity to utilize plant glucans.</title>
        <authorList>
            <consortium name="NISC Comparative Sequencing Program"/>
            <person name="Wegmann U."/>
            <person name="Louis P."/>
            <person name="Goesmann A."/>
            <person name="Henrissat B."/>
            <person name="Duncan S.H."/>
            <person name="Flint H.J."/>
        </authorList>
    </citation>
    <scope>NUCLEOTIDE SEQUENCE</scope>
    <source>
        <strain evidence="6">VKM Ac-1246</strain>
    </source>
</reference>
<evidence type="ECO:0000256" key="4">
    <source>
        <dbReference type="ARBA" id="ARBA00022741"/>
    </source>
</evidence>
<keyword evidence="2" id="KW-1277">Toxin-antitoxin system</keyword>
<evidence type="ECO:0000256" key="3">
    <source>
        <dbReference type="ARBA" id="ARBA00022722"/>
    </source>
</evidence>
<dbReference type="Pfam" id="PF01934">
    <property type="entry name" value="HepT-like"/>
    <property type="match status" value="1"/>
</dbReference>
<keyword evidence="1" id="KW-0597">Phosphoprotein</keyword>
<dbReference type="InterPro" id="IPR008201">
    <property type="entry name" value="HepT-like"/>
</dbReference>
<dbReference type="PANTHER" id="PTHR34139">
    <property type="entry name" value="UPF0331 PROTEIN MJ0127"/>
    <property type="match status" value="1"/>
</dbReference>
<evidence type="ECO:0000256" key="2">
    <source>
        <dbReference type="ARBA" id="ARBA00022649"/>
    </source>
</evidence>
<evidence type="ECO:0000313" key="7">
    <source>
        <dbReference type="Proteomes" id="UP001142292"/>
    </source>
</evidence>
<evidence type="ECO:0000256" key="5">
    <source>
        <dbReference type="ARBA" id="ARBA00022801"/>
    </source>
</evidence>